<dbReference type="GO" id="GO:0006542">
    <property type="term" value="P:glutamine biosynthetic process"/>
    <property type="evidence" value="ECO:0007669"/>
    <property type="project" value="InterPro"/>
</dbReference>
<evidence type="ECO:0000256" key="11">
    <source>
        <dbReference type="SAM" id="MobiDB-lite"/>
    </source>
</evidence>
<dbReference type="AlphaFoldDB" id="A0A4R3NHZ1"/>
<dbReference type="PANTHER" id="PTHR43785">
    <property type="entry name" value="GAMMA-GLUTAMYLPUTRESCINE SYNTHETASE"/>
    <property type="match status" value="1"/>
</dbReference>
<evidence type="ECO:0000256" key="4">
    <source>
        <dbReference type="ARBA" id="ARBA00022598"/>
    </source>
</evidence>
<dbReference type="PROSITE" id="PS00181">
    <property type="entry name" value="GLNA_ATP"/>
    <property type="match status" value="1"/>
</dbReference>
<dbReference type="Gene3D" id="3.10.20.70">
    <property type="entry name" value="Glutamine synthetase, N-terminal domain"/>
    <property type="match status" value="1"/>
</dbReference>
<dbReference type="GO" id="GO:0006598">
    <property type="term" value="P:polyamine catabolic process"/>
    <property type="evidence" value="ECO:0007669"/>
    <property type="project" value="TreeGrafter"/>
</dbReference>
<evidence type="ECO:0000256" key="7">
    <source>
        <dbReference type="ARBA" id="ARBA00022842"/>
    </source>
</evidence>
<accession>A0A4R3NHZ1</accession>
<proteinExistence type="inferred from homology"/>
<evidence type="ECO:0000256" key="6">
    <source>
        <dbReference type="ARBA" id="ARBA00022840"/>
    </source>
</evidence>
<dbReference type="InterPro" id="IPR008146">
    <property type="entry name" value="Gln_synth_cat_dom"/>
</dbReference>
<organism evidence="14 15">
    <name type="scientific">Martelella mediterranea</name>
    <dbReference type="NCBI Taxonomy" id="293089"/>
    <lineage>
        <taxon>Bacteria</taxon>
        <taxon>Pseudomonadati</taxon>
        <taxon>Pseudomonadota</taxon>
        <taxon>Alphaproteobacteria</taxon>
        <taxon>Hyphomicrobiales</taxon>
        <taxon>Aurantimonadaceae</taxon>
        <taxon>Martelella</taxon>
    </lineage>
</organism>
<comment type="caution">
    <text evidence="14">The sequence shown here is derived from an EMBL/GenBank/DDBJ whole genome shotgun (WGS) entry which is preliminary data.</text>
</comment>
<dbReference type="InterPro" id="IPR008147">
    <property type="entry name" value="Gln_synt_N"/>
</dbReference>
<keyword evidence="4" id="KW-0436">Ligase</keyword>
<dbReference type="Proteomes" id="UP000295097">
    <property type="component" value="Unassembled WGS sequence"/>
</dbReference>
<dbReference type="Pfam" id="PF00120">
    <property type="entry name" value="Gln-synt_C"/>
    <property type="match status" value="1"/>
</dbReference>
<keyword evidence="7" id="KW-0460">Magnesium</keyword>
<feature type="region of interest" description="Disordered" evidence="11">
    <location>
        <begin position="1"/>
        <end position="27"/>
    </location>
</feature>
<evidence type="ECO:0000259" key="12">
    <source>
        <dbReference type="PROSITE" id="PS51986"/>
    </source>
</evidence>
<dbReference type="OrthoDB" id="9807095at2"/>
<evidence type="ECO:0000256" key="5">
    <source>
        <dbReference type="ARBA" id="ARBA00022741"/>
    </source>
</evidence>
<feature type="domain" description="GS catalytic" evidence="13">
    <location>
        <begin position="151"/>
        <end position="485"/>
    </location>
</feature>
<name>A0A4R3NHZ1_9HYPH</name>
<protein>
    <submittedName>
        <fullName evidence="14">Glutamine synthetase</fullName>
    </submittedName>
</protein>
<comment type="similarity">
    <text evidence="3 9 10">Belongs to the glutamine synthetase family.</text>
</comment>
<dbReference type="Gene3D" id="3.30.590.10">
    <property type="entry name" value="Glutamine synthetase/guanido kinase, catalytic domain"/>
    <property type="match status" value="1"/>
</dbReference>
<dbReference type="InterPro" id="IPR027303">
    <property type="entry name" value="Gln_synth_gly_rich_site"/>
</dbReference>
<dbReference type="GO" id="GO:0004356">
    <property type="term" value="F:glutamine synthetase activity"/>
    <property type="evidence" value="ECO:0007669"/>
    <property type="project" value="InterPro"/>
</dbReference>
<keyword evidence="15" id="KW-1185">Reference proteome</keyword>
<gene>
    <name evidence="14" type="ORF">EDC90_103432</name>
</gene>
<feature type="compositionally biased region" description="Basic residues" evidence="11">
    <location>
        <begin position="13"/>
        <end position="23"/>
    </location>
</feature>
<evidence type="ECO:0000256" key="2">
    <source>
        <dbReference type="ARBA" id="ARBA00003117"/>
    </source>
</evidence>
<evidence type="ECO:0000256" key="10">
    <source>
        <dbReference type="RuleBase" id="RU000384"/>
    </source>
</evidence>
<evidence type="ECO:0000256" key="8">
    <source>
        <dbReference type="ARBA" id="ARBA00023231"/>
    </source>
</evidence>
<keyword evidence="6" id="KW-0067">ATP-binding</keyword>
<dbReference type="InterPro" id="IPR036651">
    <property type="entry name" value="Gln_synt_N_sf"/>
</dbReference>
<comment type="cofactor">
    <cofactor evidence="1">
        <name>Mg(2+)</name>
        <dbReference type="ChEBI" id="CHEBI:18420"/>
    </cofactor>
</comment>
<dbReference type="GO" id="GO:0005524">
    <property type="term" value="F:ATP binding"/>
    <property type="evidence" value="ECO:0007669"/>
    <property type="project" value="UniProtKB-KW"/>
</dbReference>
<dbReference type="InterPro" id="IPR014746">
    <property type="entry name" value="Gln_synth/guanido_kin_cat_dom"/>
</dbReference>
<evidence type="ECO:0000313" key="14">
    <source>
        <dbReference type="EMBL" id="TCT33110.1"/>
    </source>
</evidence>
<keyword evidence="8" id="KW-0535">Nitrogen fixation</keyword>
<comment type="function">
    <text evidence="2">Catalyzes the ATP-dependent biosynthesis of glutamine from glutamate and ammonia.</text>
</comment>
<evidence type="ECO:0000256" key="1">
    <source>
        <dbReference type="ARBA" id="ARBA00001946"/>
    </source>
</evidence>
<dbReference type="FunFam" id="3.30.590.10:FF:000005">
    <property type="entry name" value="Probable glutamine synthetase"/>
    <property type="match status" value="1"/>
</dbReference>
<dbReference type="EMBL" id="SMAR01000034">
    <property type="protein sequence ID" value="TCT33110.1"/>
    <property type="molecule type" value="Genomic_DNA"/>
</dbReference>
<evidence type="ECO:0000256" key="3">
    <source>
        <dbReference type="ARBA" id="ARBA00009897"/>
    </source>
</evidence>
<keyword evidence="5" id="KW-0547">Nucleotide-binding</keyword>
<evidence type="ECO:0000256" key="9">
    <source>
        <dbReference type="PROSITE-ProRule" id="PRU01330"/>
    </source>
</evidence>
<sequence length="485" mass="53356">MSVKKPAKAASKTTHHTTAKPAKRPAIPAALAQARGVKDWKDAARWLKTRGIEDIECITPDLAGVPRGKMMPTSKFTSNTSLALPSALYRHTISGGYPDESGNFRYEPRDSDLKLVPDLSTLSNVPWESDPTAQVICDVVGSDGREIAYTPRNVLKRVIALYAEKGWKPVVAPEIEFYLVAQNGDPDLPLTPPVGRSGRPIVAGQAYSIAGINEFDELIDDIYHFSEGQGLEIDTLIHEEGPAQLEINLRHGDPLELADQVFFFKRTIREAAVKHGTFATFMAKPMQNQPGSAMHIHQSVIDIETGRNVFSLENGEPSPEFFHFIGGMQKYVPATLVMMAPYVNSYRRLTPDMACPVNTAWGYDNRTTAFRIPVSDAQARRVENRLPSSDANPYLALAASLACGYLGIENMVDPSAPTADTANEGDIDLPRGLLEALALLENETALQPVLSSEFINLYAGVKKGEFETFMEVISPWEREFLLLNV</sequence>
<feature type="domain" description="GS beta-grasp" evidence="12">
    <location>
        <begin position="53"/>
        <end position="144"/>
    </location>
</feature>
<dbReference type="RefSeq" id="WP_132313736.1">
    <property type="nucleotide sequence ID" value="NZ_SMAR01000034.1"/>
</dbReference>
<dbReference type="SUPFAM" id="SSF54368">
    <property type="entry name" value="Glutamine synthetase, N-terminal domain"/>
    <property type="match status" value="1"/>
</dbReference>
<evidence type="ECO:0000259" key="13">
    <source>
        <dbReference type="PROSITE" id="PS51987"/>
    </source>
</evidence>
<dbReference type="PROSITE" id="PS51986">
    <property type="entry name" value="GS_BETA_GRASP"/>
    <property type="match status" value="1"/>
</dbReference>
<dbReference type="PROSITE" id="PS51987">
    <property type="entry name" value="GS_CATALYTIC"/>
    <property type="match status" value="1"/>
</dbReference>
<dbReference type="SMART" id="SM01230">
    <property type="entry name" value="Gln-synt_C"/>
    <property type="match status" value="1"/>
</dbReference>
<evidence type="ECO:0000313" key="15">
    <source>
        <dbReference type="Proteomes" id="UP000295097"/>
    </source>
</evidence>
<dbReference type="PANTHER" id="PTHR43785:SF3">
    <property type="entry name" value="GS CATALYTIC DOMAIN-CONTAINING PROTEIN"/>
    <property type="match status" value="1"/>
</dbReference>
<dbReference type="SUPFAM" id="SSF55931">
    <property type="entry name" value="Glutamine synthetase/guanido kinase"/>
    <property type="match status" value="1"/>
</dbReference>
<reference evidence="14 15" key="1">
    <citation type="submission" date="2019-03" db="EMBL/GenBank/DDBJ databases">
        <title>Freshwater and sediment microbial communities from various areas in North America, analyzing microbe dynamics in response to fracking.</title>
        <authorList>
            <person name="Lamendella R."/>
        </authorList>
    </citation>
    <scope>NUCLEOTIDE SEQUENCE [LARGE SCALE GENOMIC DNA]</scope>
    <source>
        <strain evidence="14 15">175.2</strain>
    </source>
</reference>